<dbReference type="EMBL" id="AZHA01000004">
    <property type="protein sequence ID" value="OAA49208.1"/>
    <property type="molecule type" value="Genomic_DNA"/>
</dbReference>
<reference evidence="1 2" key="1">
    <citation type="journal article" date="2016" name="Genome Biol. Evol.">
        <title>Divergent and convergent evolution of fungal pathogenicity.</title>
        <authorList>
            <person name="Shang Y."/>
            <person name="Xiao G."/>
            <person name="Zheng P."/>
            <person name="Cen K."/>
            <person name="Zhan S."/>
            <person name="Wang C."/>
        </authorList>
    </citation>
    <scope>NUCLEOTIDE SEQUENCE [LARGE SCALE GENOMIC DNA]</scope>
    <source>
        <strain evidence="1 2">RCEF 3172</strain>
    </source>
</reference>
<keyword evidence="2" id="KW-1185">Reference proteome</keyword>
<comment type="caution">
    <text evidence="1">The sequence shown here is derived from an EMBL/GenBank/DDBJ whole genome shotgun (WGS) entry which is preliminary data.</text>
</comment>
<sequence>MVLSYAATTYGRFPQEMALATSVQRLCDRFGLIALQHHWILATRKKVSHSHENILHLHRFASQIPVAWPTFDLVTWSLNFPYLVSLFYTVKTARAKQLQRHRQWAVFHTAVAYVISVERSLLLSSYGLGWIAAALTGNQLHRFFLTEKTMLAKAELELDMLALLNVVAGFTVGSWLVNEWHRAGLLTWPKASSDTPKVKVL</sequence>
<name>A0A162JU56_9HYPO</name>
<gene>
    <name evidence="1" type="ORF">BBO_02253</name>
</gene>
<organism evidence="1 2">
    <name type="scientific">Beauveria brongniartii RCEF 3172</name>
    <dbReference type="NCBI Taxonomy" id="1081107"/>
    <lineage>
        <taxon>Eukaryota</taxon>
        <taxon>Fungi</taxon>
        <taxon>Dikarya</taxon>
        <taxon>Ascomycota</taxon>
        <taxon>Pezizomycotina</taxon>
        <taxon>Sordariomycetes</taxon>
        <taxon>Hypocreomycetidae</taxon>
        <taxon>Hypocreales</taxon>
        <taxon>Cordycipitaceae</taxon>
        <taxon>Beauveria</taxon>
        <taxon>Beauveria brongniartii</taxon>
    </lineage>
</organism>
<accession>A0A162JU56</accession>
<evidence type="ECO:0000313" key="1">
    <source>
        <dbReference type="EMBL" id="OAA49208.1"/>
    </source>
</evidence>
<dbReference type="AlphaFoldDB" id="A0A162JU56"/>
<evidence type="ECO:0000313" key="2">
    <source>
        <dbReference type="Proteomes" id="UP000076863"/>
    </source>
</evidence>
<dbReference type="Proteomes" id="UP000076863">
    <property type="component" value="Unassembled WGS sequence"/>
</dbReference>
<protein>
    <submittedName>
        <fullName evidence="1">Uncharacterized protein</fullName>
    </submittedName>
</protein>
<proteinExistence type="predicted"/>